<feature type="compositionally biased region" description="Acidic residues" evidence="6">
    <location>
        <begin position="480"/>
        <end position="489"/>
    </location>
</feature>
<dbReference type="SUPFAM" id="SSF52540">
    <property type="entry name" value="P-loop containing nucleoside triphosphate hydrolases"/>
    <property type="match status" value="1"/>
</dbReference>
<evidence type="ECO:0000256" key="4">
    <source>
        <dbReference type="ARBA" id="ARBA00023136"/>
    </source>
</evidence>
<dbReference type="InterPro" id="IPR027417">
    <property type="entry name" value="P-loop_NTPase"/>
</dbReference>
<dbReference type="Pfam" id="PF02485">
    <property type="entry name" value="Branch"/>
    <property type="match status" value="1"/>
</dbReference>
<evidence type="ECO:0000256" key="1">
    <source>
        <dbReference type="ARBA" id="ARBA00004606"/>
    </source>
</evidence>
<keyword evidence="5" id="KW-0325">Glycoprotein</keyword>
<comment type="subcellular location">
    <subcellularLocation>
        <location evidence="1">Membrane</location>
        <topology evidence="1">Single-pass type II membrane protein</topology>
    </subcellularLocation>
</comment>
<dbReference type="Gene3D" id="3.40.50.300">
    <property type="entry name" value="P-loop containing nucleotide triphosphate hydrolases"/>
    <property type="match status" value="1"/>
</dbReference>
<reference evidence="7" key="1">
    <citation type="submission" date="2023-01" db="EMBL/GenBank/DDBJ databases">
        <title>Metagenome sequencing of chrysophaentin producing Chrysophaeum taylorii.</title>
        <authorList>
            <person name="Davison J."/>
            <person name="Bewley C."/>
        </authorList>
    </citation>
    <scope>NUCLEOTIDE SEQUENCE</scope>
    <source>
        <strain evidence="7">NIES-1699</strain>
    </source>
</reference>
<dbReference type="GO" id="GO:0016757">
    <property type="term" value="F:glycosyltransferase activity"/>
    <property type="evidence" value="ECO:0007669"/>
    <property type="project" value="UniProtKB-KW"/>
</dbReference>
<evidence type="ECO:0000256" key="3">
    <source>
        <dbReference type="ARBA" id="ARBA00022679"/>
    </source>
</evidence>
<dbReference type="AlphaFoldDB" id="A0AAD7XI03"/>
<dbReference type="InterPro" id="IPR003406">
    <property type="entry name" value="Glyco_trans_14"/>
</dbReference>
<organism evidence="7 8">
    <name type="scientific">Chrysophaeum taylorii</name>
    <dbReference type="NCBI Taxonomy" id="2483200"/>
    <lineage>
        <taxon>Eukaryota</taxon>
        <taxon>Sar</taxon>
        <taxon>Stramenopiles</taxon>
        <taxon>Ochrophyta</taxon>
        <taxon>Pelagophyceae</taxon>
        <taxon>Pelagomonadales</taxon>
        <taxon>Pelagomonadaceae</taxon>
        <taxon>Chrysophaeum</taxon>
    </lineage>
</organism>
<name>A0AAD7XI03_9STRA</name>
<evidence type="ECO:0000256" key="6">
    <source>
        <dbReference type="SAM" id="MobiDB-lite"/>
    </source>
</evidence>
<sequence length="538" mass="60577">MPISDEHRLIFLHVAKAGGSSVTVALGIREGEASLYRRDYASGHALQHLPYAALKSLIERKWPNKWRYSKFTIVRNPFDRLCSDYEWRKSGGLPLGELSFPDFVEAACASSSREDSEDFAAKYLGHFTPQVEYVGADVEVLKLETLKTEWPEFAERHGLPRRLPRENDGRRQTHYAKYYTQALADKVSATYAEDLRRFGYRFEGTPKPAGSFASMLASYPKKLLAVCLCVVDELRHEGVWRRWLDAGGAELWIHAKHPEKLSPWASKHALPLTFAPEWNDIRLVRAMLALTKAALKGRASAIVFGTESCLPVRSVQACSSALCGTQSFLGEVQKRPPNRWVRERQWDKVEDGARVVKAVPGWISLARRHAELVLGAEAEAERRGRPLWRSFENAFAPEELYFATVLATKIDVCGDSVARRAATFSSWPPGASHPEQFENLTADLLDRFGSCLFARKFVKSVDPDHWASLVLRRQHKKYDDDGDDDDDFDAAAPKVKKPRLLAERSSIETPKGRHSRQDETFASMVATFAAAASAEKKK</sequence>
<keyword evidence="4" id="KW-0472">Membrane</keyword>
<keyword evidence="2" id="KW-0328">Glycosyltransferase</keyword>
<evidence type="ECO:0000313" key="7">
    <source>
        <dbReference type="EMBL" id="KAJ8599131.1"/>
    </source>
</evidence>
<dbReference type="InterPro" id="IPR005331">
    <property type="entry name" value="Sulfotransferase"/>
</dbReference>
<evidence type="ECO:0000256" key="5">
    <source>
        <dbReference type="ARBA" id="ARBA00023180"/>
    </source>
</evidence>
<proteinExistence type="predicted"/>
<dbReference type="Pfam" id="PF03567">
    <property type="entry name" value="Sulfotransfer_2"/>
    <property type="match status" value="1"/>
</dbReference>
<gene>
    <name evidence="7" type="ORF">CTAYLR_006363</name>
</gene>
<dbReference type="EMBL" id="JAQMWT010000587">
    <property type="protein sequence ID" value="KAJ8599131.1"/>
    <property type="molecule type" value="Genomic_DNA"/>
</dbReference>
<feature type="region of interest" description="Disordered" evidence="6">
    <location>
        <begin position="477"/>
        <end position="520"/>
    </location>
</feature>
<keyword evidence="3" id="KW-0808">Transferase</keyword>
<evidence type="ECO:0008006" key="9">
    <source>
        <dbReference type="Google" id="ProtNLM"/>
    </source>
</evidence>
<evidence type="ECO:0000313" key="8">
    <source>
        <dbReference type="Proteomes" id="UP001230188"/>
    </source>
</evidence>
<comment type="caution">
    <text evidence="7">The sequence shown here is derived from an EMBL/GenBank/DDBJ whole genome shotgun (WGS) entry which is preliminary data.</text>
</comment>
<keyword evidence="8" id="KW-1185">Reference proteome</keyword>
<evidence type="ECO:0000256" key="2">
    <source>
        <dbReference type="ARBA" id="ARBA00022676"/>
    </source>
</evidence>
<dbReference type="GO" id="GO:0016020">
    <property type="term" value="C:membrane"/>
    <property type="evidence" value="ECO:0007669"/>
    <property type="project" value="UniProtKB-SubCell"/>
</dbReference>
<protein>
    <recommendedName>
        <fullName evidence="9">Sulfotransferase family protein</fullName>
    </recommendedName>
</protein>
<dbReference type="GO" id="GO:0008146">
    <property type="term" value="F:sulfotransferase activity"/>
    <property type="evidence" value="ECO:0007669"/>
    <property type="project" value="InterPro"/>
</dbReference>
<accession>A0AAD7XI03</accession>
<dbReference type="Proteomes" id="UP001230188">
    <property type="component" value="Unassembled WGS sequence"/>
</dbReference>